<dbReference type="InterPro" id="IPR001387">
    <property type="entry name" value="Cro/C1-type_HTH"/>
</dbReference>
<evidence type="ECO:0000313" key="5">
    <source>
        <dbReference type="Proteomes" id="UP000282597"/>
    </source>
</evidence>
<dbReference type="SMART" id="SM00530">
    <property type="entry name" value="HTH_XRE"/>
    <property type="match status" value="1"/>
</dbReference>
<evidence type="ECO:0000313" key="4">
    <source>
        <dbReference type="EMBL" id="BBE09808.1"/>
    </source>
</evidence>
<evidence type="ECO:0000256" key="2">
    <source>
        <dbReference type="ARBA" id="ARBA00023125"/>
    </source>
</evidence>
<sequence>MKTVNKNLAFLIKKAGINATKLAKATGINQPTVHRILSGESDDPRSTTLAPLAEYFGCSAEALRSIDLERMYEKHPAETMLKLMENLKDENNAATNVAFLAPLVKKMKEVLVIGTVEGATDGSLKEMRPTEDFSNLVIEYPGRGKDVYALRIKGEAMRPRIRSGEFIIVEPFTEPRSADDVIVIFDDGKKMLRELLYVRDGDVTLGPINGNSVPISIPTKDLKLQYVAAIIPRGKAYKAE</sequence>
<accession>A0A2Z6EWP8</accession>
<proteinExistence type="predicted"/>
<dbReference type="Pfam" id="PF00717">
    <property type="entry name" value="Peptidase_S24"/>
    <property type="match status" value="1"/>
</dbReference>
<organism evidence="4 5">
    <name type="scientific">Mycoavidus cysteinexigens</name>
    <dbReference type="NCBI Taxonomy" id="1553431"/>
    <lineage>
        <taxon>Bacteria</taxon>
        <taxon>Pseudomonadati</taxon>
        <taxon>Pseudomonadota</taxon>
        <taxon>Betaproteobacteria</taxon>
        <taxon>Burkholderiales</taxon>
        <taxon>Burkholderiaceae</taxon>
        <taxon>Mycoavidus</taxon>
    </lineage>
</organism>
<dbReference type="SUPFAM" id="SSF47413">
    <property type="entry name" value="lambda repressor-like DNA-binding domains"/>
    <property type="match status" value="1"/>
</dbReference>
<dbReference type="KEGG" id="mcys:MCB1EB_1647"/>
<keyword evidence="3" id="KW-0804">Transcription</keyword>
<dbReference type="PROSITE" id="PS50943">
    <property type="entry name" value="HTH_CROC1"/>
    <property type="match status" value="1"/>
</dbReference>
<dbReference type="Gene3D" id="1.10.260.40">
    <property type="entry name" value="lambda repressor-like DNA-binding domains"/>
    <property type="match status" value="1"/>
</dbReference>
<dbReference type="Proteomes" id="UP000282597">
    <property type="component" value="Chromosome"/>
</dbReference>
<reference evidence="4 5" key="1">
    <citation type="journal article" date="2018" name="Microbes Environ.">
        <title>Comparative Genomic Insights into Endofungal Lifestyles of Two Bacterial Endosymbionts, Mycoavidus cysteinexigens and Burkholderia rhizoxinica.</title>
        <authorList>
            <person name="Sharmin D."/>
            <person name="Guo Y."/>
            <person name="Nishizawa T."/>
            <person name="Ohshima S."/>
            <person name="Sato Y."/>
            <person name="Takashima Y."/>
            <person name="Narisawa K."/>
            <person name="Ohta H."/>
        </authorList>
    </citation>
    <scope>NUCLEOTIDE SEQUENCE [LARGE SCALE GENOMIC DNA]</scope>
    <source>
        <strain evidence="4 5">B1-EB</strain>
    </source>
</reference>
<dbReference type="InterPro" id="IPR036286">
    <property type="entry name" value="LexA/Signal_pep-like_sf"/>
</dbReference>
<dbReference type="PANTHER" id="PTHR40661:SF3">
    <property type="entry name" value="FELS-1 PROPHAGE TRANSCRIPTIONAL REGULATOR"/>
    <property type="match status" value="1"/>
</dbReference>
<protein>
    <submittedName>
        <fullName evidence="4">Uncharacterized protein</fullName>
    </submittedName>
</protein>
<dbReference type="CDD" id="cd00093">
    <property type="entry name" value="HTH_XRE"/>
    <property type="match status" value="1"/>
</dbReference>
<evidence type="ECO:0000256" key="1">
    <source>
        <dbReference type="ARBA" id="ARBA00023015"/>
    </source>
</evidence>
<dbReference type="GO" id="GO:0003677">
    <property type="term" value="F:DNA binding"/>
    <property type="evidence" value="ECO:0007669"/>
    <property type="project" value="UniProtKB-KW"/>
</dbReference>
<dbReference type="InterPro" id="IPR039418">
    <property type="entry name" value="LexA-like"/>
</dbReference>
<dbReference type="AlphaFoldDB" id="A0A2Z6EWP8"/>
<dbReference type="InterPro" id="IPR010982">
    <property type="entry name" value="Lambda_DNA-bd_dom_sf"/>
</dbReference>
<gene>
    <name evidence="4" type="ORF">MCB1EB_1647</name>
</gene>
<dbReference type="InterPro" id="IPR015927">
    <property type="entry name" value="Peptidase_S24_S26A/B/C"/>
</dbReference>
<dbReference type="Gene3D" id="2.10.109.10">
    <property type="entry name" value="Umud Fragment, subunit A"/>
    <property type="match status" value="1"/>
</dbReference>
<keyword evidence="2" id="KW-0238">DNA-binding</keyword>
<keyword evidence="5" id="KW-1185">Reference proteome</keyword>
<keyword evidence="1" id="KW-0805">Transcription regulation</keyword>
<evidence type="ECO:0000256" key="3">
    <source>
        <dbReference type="ARBA" id="ARBA00023163"/>
    </source>
</evidence>
<dbReference type="Pfam" id="PF13443">
    <property type="entry name" value="HTH_26"/>
    <property type="match status" value="1"/>
</dbReference>
<dbReference type="PANTHER" id="PTHR40661">
    <property type="match status" value="1"/>
</dbReference>
<name>A0A2Z6EWP8_9BURK</name>
<dbReference type="RefSeq" id="WP_026921839.1">
    <property type="nucleotide sequence ID" value="NZ_AP018150.1"/>
</dbReference>
<dbReference type="CDD" id="cd06529">
    <property type="entry name" value="S24_LexA-like"/>
    <property type="match status" value="1"/>
</dbReference>
<dbReference type="SUPFAM" id="SSF51306">
    <property type="entry name" value="LexA/Signal peptidase"/>
    <property type="match status" value="1"/>
</dbReference>
<dbReference type="EMBL" id="AP018150">
    <property type="protein sequence ID" value="BBE09808.1"/>
    <property type="molecule type" value="Genomic_DNA"/>
</dbReference>